<proteinExistence type="predicted"/>
<protein>
    <recommendedName>
        <fullName evidence="8">EamA domain-containing protein</fullName>
    </recommendedName>
</protein>
<dbReference type="EMBL" id="HBEZ01049148">
    <property type="protein sequence ID" value="CAD8651261.1"/>
    <property type="molecule type" value="Transcribed_RNA"/>
</dbReference>
<accession>A0A7S0MWT1</accession>
<dbReference type="AlphaFoldDB" id="A0A7S0MWT1"/>
<dbReference type="SUPFAM" id="SSF103481">
    <property type="entry name" value="Multidrug resistance efflux transporter EmrE"/>
    <property type="match status" value="1"/>
</dbReference>
<feature type="compositionally biased region" description="Polar residues" evidence="5">
    <location>
        <begin position="375"/>
        <end position="395"/>
    </location>
</feature>
<evidence type="ECO:0000256" key="6">
    <source>
        <dbReference type="SAM" id="Phobius"/>
    </source>
</evidence>
<feature type="transmembrane region" description="Helical" evidence="6">
    <location>
        <begin position="142"/>
        <end position="162"/>
    </location>
</feature>
<feature type="transmembrane region" description="Helical" evidence="6">
    <location>
        <begin position="223"/>
        <end position="242"/>
    </location>
</feature>
<evidence type="ECO:0000256" key="2">
    <source>
        <dbReference type="ARBA" id="ARBA00022692"/>
    </source>
</evidence>
<keyword evidence="2 6" id="KW-0812">Transmembrane</keyword>
<sequence>MENSARKKVQHAAGLACLAAVVVIWVTSSEVIQFIFDNIDFSKPFFLTFYSTSLFSLYLFGFLLFPSWRSHPRPIQISTDSASHTSKELPAENAAEAVPLLWEGEAAIDDGSDLEALSSLIQEEAMLPPWEVLRLSALFAPWWFSANLAFNASLCVACGTGTSVASNTVLSSTSLFFTLMFSVVVLSEPATILKFLCVALSFVGVVLITGVDDSYNTTVQGDALSLLSAVLFSVYSVLLKHLMPRHDKVNMPMFFGFLGLINAITCIPLLFLLDHTGLETLEPIPNKVLICLTVNGVVGTVLSDLLWARAVVLTSPLTVNVGMGLTLPLSFIADRFNPFNPAKRAPLRWQWVVGASLVFSSFVLVMSSEAADVTQQAGGDGSSDVSSPEENGTQMHTDDKRNGQGGANTSELVSEGEVTEYAASQAYSMLFKPPVEPELEAVLGCSQL</sequence>
<evidence type="ECO:0000313" key="7">
    <source>
        <dbReference type="EMBL" id="CAD8651261.1"/>
    </source>
</evidence>
<feature type="transmembrane region" description="Helical" evidence="6">
    <location>
        <begin position="349"/>
        <end position="366"/>
    </location>
</feature>
<feature type="region of interest" description="Disordered" evidence="5">
    <location>
        <begin position="375"/>
        <end position="415"/>
    </location>
</feature>
<comment type="subcellular location">
    <subcellularLocation>
        <location evidence="1">Membrane</location>
        <topology evidence="1">Multi-pass membrane protein</topology>
    </subcellularLocation>
</comment>
<feature type="transmembrane region" description="Helical" evidence="6">
    <location>
        <begin position="310"/>
        <end position="329"/>
    </location>
</feature>
<feature type="transmembrane region" description="Helical" evidence="6">
    <location>
        <begin position="45"/>
        <end position="65"/>
    </location>
</feature>
<evidence type="ECO:0000256" key="4">
    <source>
        <dbReference type="ARBA" id="ARBA00023136"/>
    </source>
</evidence>
<feature type="transmembrane region" description="Helical" evidence="6">
    <location>
        <begin position="254"/>
        <end position="272"/>
    </location>
</feature>
<dbReference type="PANTHER" id="PTHR23051">
    <property type="entry name" value="SOLUTE CARRIER FAMILY 35, MEMBER F5"/>
    <property type="match status" value="1"/>
</dbReference>
<reference evidence="7" key="1">
    <citation type="submission" date="2021-01" db="EMBL/GenBank/DDBJ databases">
        <authorList>
            <person name="Corre E."/>
            <person name="Pelletier E."/>
            <person name="Niang G."/>
            <person name="Scheremetjew M."/>
            <person name="Finn R."/>
            <person name="Kale V."/>
            <person name="Holt S."/>
            <person name="Cochrane G."/>
            <person name="Meng A."/>
            <person name="Brown T."/>
            <person name="Cohen L."/>
        </authorList>
    </citation>
    <scope>NUCLEOTIDE SEQUENCE</scope>
    <source>
        <strain evidence="7">CCAP979/52</strain>
    </source>
</reference>
<organism evidence="7">
    <name type="scientific">Cryptomonas curvata</name>
    <dbReference type="NCBI Taxonomy" id="233186"/>
    <lineage>
        <taxon>Eukaryota</taxon>
        <taxon>Cryptophyceae</taxon>
        <taxon>Cryptomonadales</taxon>
        <taxon>Cryptomonadaceae</taxon>
        <taxon>Cryptomonas</taxon>
    </lineage>
</organism>
<name>A0A7S0MWT1_9CRYP</name>
<feature type="transmembrane region" description="Helical" evidence="6">
    <location>
        <begin position="284"/>
        <end position="303"/>
    </location>
</feature>
<evidence type="ECO:0000256" key="1">
    <source>
        <dbReference type="ARBA" id="ARBA00004141"/>
    </source>
</evidence>
<feature type="transmembrane region" description="Helical" evidence="6">
    <location>
        <begin position="168"/>
        <end position="186"/>
    </location>
</feature>
<feature type="transmembrane region" description="Helical" evidence="6">
    <location>
        <begin position="193"/>
        <end position="211"/>
    </location>
</feature>
<dbReference type="GO" id="GO:0016020">
    <property type="term" value="C:membrane"/>
    <property type="evidence" value="ECO:0007669"/>
    <property type="project" value="UniProtKB-SubCell"/>
</dbReference>
<evidence type="ECO:0008006" key="8">
    <source>
        <dbReference type="Google" id="ProtNLM"/>
    </source>
</evidence>
<keyword evidence="3 6" id="KW-1133">Transmembrane helix</keyword>
<dbReference type="InterPro" id="IPR037185">
    <property type="entry name" value="EmrE-like"/>
</dbReference>
<evidence type="ECO:0000256" key="3">
    <source>
        <dbReference type="ARBA" id="ARBA00022989"/>
    </source>
</evidence>
<evidence type="ECO:0000256" key="5">
    <source>
        <dbReference type="SAM" id="MobiDB-lite"/>
    </source>
</evidence>
<keyword evidence="4 6" id="KW-0472">Membrane</keyword>
<dbReference type="PANTHER" id="PTHR23051:SF0">
    <property type="entry name" value="SOLUTE CARRIER FAMILY 35 MEMBER F5"/>
    <property type="match status" value="1"/>
</dbReference>
<gene>
    <name evidence="7" type="ORF">CCUR1050_LOCUS27058</name>
</gene>